<name>A0A8I6RN16_CIMLE</name>
<dbReference type="OrthoDB" id="371494at2759"/>
<dbReference type="Proteomes" id="UP000494040">
    <property type="component" value="Unassembled WGS sequence"/>
</dbReference>
<dbReference type="GeneID" id="106666683"/>
<proteinExistence type="predicted"/>
<accession>A0A8I6RN16</accession>
<protein>
    <submittedName>
        <fullName evidence="2">Uncharacterized protein</fullName>
    </submittedName>
</protein>
<dbReference type="EnsemblMetazoa" id="XM_014394039.1">
    <property type="protein sequence ID" value="XP_014249525.1"/>
    <property type="gene ID" value="LOC106666683"/>
</dbReference>
<sequence>MLSKQAVGTTAVTTDDPTTVYTTLQNQQFQETTNPSVDDYNVTSTAATSEEEERRSTNKLQPNAESLSTFVFEVDADHDGNLQDIDTEESKMLHNLFIHFDPRKYSEVQPEQKSEQDDHETAGSAVHITSYIADSETSKPMSMETGLMSIKNKTEGADMISAFFVAPDDEVNEIDKKKYNGRPIVVTNLRDDLIREERYSGQESKSLTNNILAPIRAAVSLSQDKEEPMIEKQEIHEEPVYKTFIDIQKSIPYELKEIEHKEQPLNNDILHQMNYQRPQIRNPLYYRYPMYYIPQSYIGNYIMRHSHENTGFRYIRPAFIPLQYYLRYHQMPQVQPVAHIPQVYSGIILGNPYYLQDQTGETGYETDQNVLQSVQTENKINFQVQPQQQHQQTHHLPPFRPSHPVFTSQYPPYTYRVLSTMRGRGARSATNKQLCIEYGGFKPPMVPSLQIEEGQEEDSAQEKSSEEDSSEDN</sequence>
<reference evidence="2" key="1">
    <citation type="submission" date="2022-01" db="UniProtKB">
        <authorList>
            <consortium name="EnsemblMetazoa"/>
        </authorList>
    </citation>
    <scope>IDENTIFICATION</scope>
</reference>
<feature type="region of interest" description="Disordered" evidence="1">
    <location>
        <begin position="30"/>
        <end position="64"/>
    </location>
</feature>
<dbReference type="RefSeq" id="XP_014249525.1">
    <property type="nucleotide sequence ID" value="XM_014394039.1"/>
</dbReference>
<evidence type="ECO:0000256" key="1">
    <source>
        <dbReference type="SAM" id="MobiDB-lite"/>
    </source>
</evidence>
<keyword evidence="3" id="KW-1185">Reference proteome</keyword>
<evidence type="ECO:0000313" key="3">
    <source>
        <dbReference type="Proteomes" id="UP000494040"/>
    </source>
</evidence>
<evidence type="ECO:0000313" key="2">
    <source>
        <dbReference type="EnsemblMetazoa" id="XP_014249525.1"/>
    </source>
</evidence>
<dbReference type="KEGG" id="clec:106666683"/>
<dbReference type="AlphaFoldDB" id="A0A8I6RN16"/>
<feature type="region of interest" description="Disordered" evidence="1">
    <location>
        <begin position="445"/>
        <end position="473"/>
    </location>
</feature>
<organism evidence="2 3">
    <name type="scientific">Cimex lectularius</name>
    <name type="common">Bed bug</name>
    <name type="synonym">Acanthia lectularia</name>
    <dbReference type="NCBI Taxonomy" id="79782"/>
    <lineage>
        <taxon>Eukaryota</taxon>
        <taxon>Metazoa</taxon>
        <taxon>Ecdysozoa</taxon>
        <taxon>Arthropoda</taxon>
        <taxon>Hexapoda</taxon>
        <taxon>Insecta</taxon>
        <taxon>Pterygota</taxon>
        <taxon>Neoptera</taxon>
        <taxon>Paraneoptera</taxon>
        <taxon>Hemiptera</taxon>
        <taxon>Heteroptera</taxon>
        <taxon>Panheteroptera</taxon>
        <taxon>Cimicomorpha</taxon>
        <taxon>Cimicidae</taxon>
        <taxon>Cimex</taxon>
    </lineage>
</organism>